<dbReference type="Pfam" id="PF01738">
    <property type="entry name" value="DLH"/>
    <property type="match status" value="1"/>
</dbReference>
<dbReference type="AlphaFoldDB" id="A0A933L0Z7"/>
<dbReference type="InterPro" id="IPR029058">
    <property type="entry name" value="AB_hydrolase_fold"/>
</dbReference>
<dbReference type="SUPFAM" id="SSF53474">
    <property type="entry name" value="alpha/beta-Hydrolases"/>
    <property type="match status" value="1"/>
</dbReference>
<dbReference type="EMBL" id="JACRAF010000025">
    <property type="protein sequence ID" value="MBI4921973.1"/>
    <property type="molecule type" value="Genomic_DNA"/>
</dbReference>
<evidence type="ECO:0000313" key="2">
    <source>
        <dbReference type="EMBL" id="MBI4921973.1"/>
    </source>
</evidence>
<sequence length="201" mass="21339">MDILLPPAGRGPGVLVAHPWWGLNQTLRDYGAALAREGFVVGLPDLFAGEVTTSIEVAQKQIRQHWKAAGPALAAALTGLAAHNAVTAPTLGAVGFSFGGYHLLAALKTRRLPMARLVTYYATHALPKRHAPVLAHFAADDDFESAADIEALAAALKAAGPPNASYSYARTKHWFAESDRPEYDAAAAKLAFTRTVAFLRG</sequence>
<evidence type="ECO:0000259" key="1">
    <source>
        <dbReference type="Pfam" id="PF01738"/>
    </source>
</evidence>
<reference evidence="2" key="1">
    <citation type="submission" date="2020-07" db="EMBL/GenBank/DDBJ databases">
        <title>Huge and variable diversity of episymbiotic CPR bacteria and DPANN archaea in groundwater ecosystems.</title>
        <authorList>
            <person name="He C.Y."/>
            <person name="Keren R."/>
            <person name="Whittaker M."/>
            <person name="Farag I.F."/>
            <person name="Doudna J."/>
            <person name="Cate J.H.D."/>
            <person name="Banfield J.F."/>
        </authorList>
    </citation>
    <scope>NUCLEOTIDE SEQUENCE</scope>
    <source>
        <strain evidence="2">NC_groundwater_1586_Pr3_B-0.1um_66_15</strain>
    </source>
</reference>
<gene>
    <name evidence="2" type="ORF">HY834_09510</name>
</gene>
<dbReference type="InterPro" id="IPR002925">
    <property type="entry name" value="Dienelactn_hydro"/>
</dbReference>
<dbReference type="PANTHER" id="PTHR46623:SF6">
    <property type="entry name" value="ALPHA_BETA-HYDROLASES SUPERFAMILY PROTEIN"/>
    <property type="match status" value="1"/>
</dbReference>
<accession>A0A933L0Z7</accession>
<dbReference type="PANTHER" id="PTHR46623">
    <property type="entry name" value="CARBOXYMETHYLENEBUTENOLIDASE-RELATED"/>
    <property type="match status" value="1"/>
</dbReference>
<organism evidence="2 3">
    <name type="scientific">Devosia nanyangense</name>
    <dbReference type="NCBI Taxonomy" id="1228055"/>
    <lineage>
        <taxon>Bacteria</taxon>
        <taxon>Pseudomonadati</taxon>
        <taxon>Pseudomonadota</taxon>
        <taxon>Alphaproteobacteria</taxon>
        <taxon>Hyphomicrobiales</taxon>
        <taxon>Devosiaceae</taxon>
        <taxon>Devosia</taxon>
    </lineage>
</organism>
<keyword evidence="2" id="KW-0378">Hydrolase</keyword>
<protein>
    <submittedName>
        <fullName evidence="2">Dienelactone hydrolase family protein</fullName>
    </submittedName>
</protein>
<dbReference type="Gene3D" id="3.40.50.1820">
    <property type="entry name" value="alpha/beta hydrolase"/>
    <property type="match status" value="1"/>
</dbReference>
<proteinExistence type="predicted"/>
<dbReference type="InterPro" id="IPR051049">
    <property type="entry name" value="Dienelactone_hydrolase-like"/>
</dbReference>
<name>A0A933L0Z7_9HYPH</name>
<dbReference type="GO" id="GO:0016787">
    <property type="term" value="F:hydrolase activity"/>
    <property type="evidence" value="ECO:0007669"/>
    <property type="project" value="UniProtKB-KW"/>
</dbReference>
<dbReference type="Proteomes" id="UP000782610">
    <property type="component" value="Unassembled WGS sequence"/>
</dbReference>
<feature type="domain" description="Dienelactone hydrolase" evidence="1">
    <location>
        <begin position="6"/>
        <end position="200"/>
    </location>
</feature>
<comment type="caution">
    <text evidence="2">The sequence shown here is derived from an EMBL/GenBank/DDBJ whole genome shotgun (WGS) entry which is preliminary data.</text>
</comment>
<evidence type="ECO:0000313" key="3">
    <source>
        <dbReference type="Proteomes" id="UP000782610"/>
    </source>
</evidence>